<feature type="domain" description="Acyltransferase 3" evidence="3">
    <location>
        <begin position="34"/>
        <end position="136"/>
    </location>
</feature>
<evidence type="ECO:0000259" key="3">
    <source>
        <dbReference type="Pfam" id="PF01757"/>
    </source>
</evidence>
<dbReference type="AlphaFoldDB" id="A0A7W5DY23"/>
<name>A0A7W5DY23_9BACT</name>
<evidence type="ECO:0000256" key="2">
    <source>
        <dbReference type="SAM" id="Phobius"/>
    </source>
</evidence>
<dbReference type="SUPFAM" id="SSF48403">
    <property type="entry name" value="Ankyrin repeat"/>
    <property type="match status" value="1"/>
</dbReference>
<feature type="transmembrane region" description="Helical" evidence="2">
    <location>
        <begin position="322"/>
        <end position="344"/>
    </location>
</feature>
<evidence type="ECO:0000256" key="1">
    <source>
        <dbReference type="PROSITE-ProRule" id="PRU00023"/>
    </source>
</evidence>
<feature type="transmembrane region" description="Helical" evidence="2">
    <location>
        <begin position="426"/>
        <end position="443"/>
    </location>
</feature>
<keyword evidence="2" id="KW-0472">Membrane</keyword>
<dbReference type="InterPro" id="IPR050623">
    <property type="entry name" value="Glucan_succinyl_AcylTrfase"/>
</dbReference>
<feature type="transmembrane region" description="Helical" evidence="2">
    <location>
        <begin position="77"/>
        <end position="102"/>
    </location>
</feature>
<accession>A0A7W5DY23</accession>
<feature type="repeat" description="ANK" evidence="1">
    <location>
        <begin position="217"/>
        <end position="249"/>
    </location>
</feature>
<dbReference type="Proteomes" id="UP000536179">
    <property type="component" value="Unassembled WGS sequence"/>
</dbReference>
<keyword evidence="1" id="KW-0040">ANK repeat</keyword>
<dbReference type="Pfam" id="PF01757">
    <property type="entry name" value="Acyl_transf_3"/>
    <property type="match status" value="2"/>
</dbReference>
<feature type="transmembrane region" description="Helical" evidence="2">
    <location>
        <begin position="394"/>
        <end position="414"/>
    </location>
</feature>
<sequence length="576" mass="64336">MKMDSVDIIRQETKRFAEPPDQAISKPAAISRRHDLDALRAIAMLLGIALHGALAYMPLPDAAWAVHDRTQSQLFSVFTSIVHGFRMPLFFVISGFFTAMLWRKRGLRSLLNHRLKRIGVPLLLGLFTLVPLVWVVSIAAGIRSSDLVGDSPNRFWTAVRRADIDTIDEQLALGASINGWEHKSGETPLAHAAKIGNNVLITHLLQQDADTNVRNRDGSSPLHLAVLFRHAESVRLLIEHDADTHALNRLGETPADMLSVSPTRLRLIASIGGAEVDPFVDKSEVSMALGIPDTSLDSQSNLVGATSPTDGNTMILLPLFPFFHHLWFLWFLCWFVAAFVVYAIIAKAIPFQSVSGLIISPWRYAWLIPLTILPQSMMGVLYPNFGPDTSAGILPMPQVLFYYAIFFFFGALYYDSDDDEGRLGNRWRMTLPFALVIVFPIGYEMAVGGFGLTDPELLDSGWVRPAAVVLQVVFVWLMTFGLMGMLRSLYSVESRTMRYVSDSAYWFYLMHLPLIIFFQSLVQNWPIPGVMKFTLACMFTGILLLASYQWLVRYTPIGTLLNGPRSRPTSRSTNAA</sequence>
<dbReference type="PANTHER" id="PTHR36927">
    <property type="entry name" value="BLR4337 PROTEIN"/>
    <property type="match status" value="1"/>
</dbReference>
<feature type="transmembrane region" description="Helical" evidence="2">
    <location>
        <begin position="122"/>
        <end position="142"/>
    </location>
</feature>
<dbReference type="InterPro" id="IPR036770">
    <property type="entry name" value="Ankyrin_rpt-contain_sf"/>
</dbReference>
<feature type="transmembrane region" description="Helical" evidence="2">
    <location>
        <begin position="463"/>
        <end position="483"/>
    </location>
</feature>
<protein>
    <submittedName>
        <fullName evidence="4">Ankyrin repeat protein</fullName>
    </submittedName>
</protein>
<comment type="caution">
    <text evidence="4">The sequence shown here is derived from an EMBL/GenBank/DDBJ whole genome shotgun (WGS) entry which is preliminary data.</text>
</comment>
<organism evidence="4 5">
    <name type="scientific">Aporhodopirellula rubra</name>
    <dbReference type="NCBI Taxonomy" id="980271"/>
    <lineage>
        <taxon>Bacteria</taxon>
        <taxon>Pseudomonadati</taxon>
        <taxon>Planctomycetota</taxon>
        <taxon>Planctomycetia</taxon>
        <taxon>Pirellulales</taxon>
        <taxon>Pirellulaceae</taxon>
        <taxon>Aporhodopirellula</taxon>
    </lineage>
</organism>
<dbReference type="GO" id="GO:0016747">
    <property type="term" value="F:acyltransferase activity, transferring groups other than amino-acyl groups"/>
    <property type="evidence" value="ECO:0007669"/>
    <property type="project" value="InterPro"/>
</dbReference>
<dbReference type="Pfam" id="PF12796">
    <property type="entry name" value="Ank_2"/>
    <property type="match status" value="1"/>
</dbReference>
<dbReference type="InterPro" id="IPR002656">
    <property type="entry name" value="Acyl_transf_3_dom"/>
</dbReference>
<dbReference type="SMART" id="SM00248">
    <property type="entry name" value="ANK"/>
    <property type="match status" value="2"/>
</dbReference>
<feature type="repeat" description="ANK" evidence="1">
    <location>
        <begin position="184"/>
        <end position="216"/>
    </location>
</feature>
<gene>
    <name evidence="4" type="ORF">FHS27_002349</name>
</gene>
<keyword evidence="2" id="KW-0812">Transmembrane</keyword>
<reference evidence="4 5" key="1">
    <citation type="submission" date="2020-08" db="EMBL/GenBank/DDBJ databases">
        <title>Genomic Encyclopedia of Type Strains, Phase III (KMG-III): the genomes of soil and plant-associated and newly described type strains.</title>
        <authorList>
            <person name="Whitman W."/>
        </authorList>
    </citation>
    <scope>NUCLEOTIDE SEQUENCE [LARGE SCALE GENOMIC DNA]</scope>
    <source>
        <strain evidence="4 5">CECT 8075</strain>
    </source>
</reference>
<dbReference type="PROSITE" id="PS50088">
    <property type="entry name" value="ANK_REPEAT"/>
    <property type="match status" value="2"/>
</dbReference>
<proteinExistence type="predicted"/>
<feature type="transmembrane region" description="Helical" evidence="2">
    <location>
        <begin position="38"/>
        <end position="57"/>
    </location>
</feature>
<feature type="domain" description="Acyltransferase 3" evidence="3">
    <location>
        <begin position="308"/>
        <end position="540"/>
    </location>
</feature>
<dbReference type="EMBL" id="JACHXU010000006">
    <property type="protein sequence ID" value="MBB3206540.1"/>
    <property type="molecule type" value="Genomic_DNA"/>
</dbReference>
<keyword evidence="5" id="KW-1185">Reference proteome</keyword>
<dbReference type="InterPro" id="IPR002110">
    <property type="entry name" value="Ankyrin_rpt"/>
</dbReference>
<evidence type="ECO:0000313" key="4">
    <source>
        <dbReference type="EMBL" id="MBB3206540.1"/>
    </source>
</evidence>
<keyword evidence="2" id="KW-1133">Transmembrane helix</keyword>
<dbReference type="PANTHER" id="PTHR36927:SF1">
    <property type="entry name" value="MDO-LIKE PROTEIN"/>
    <property type="match status" value="1"/>
</dbReference>
<dbReference type="Gene3D" id="1.25.40.20">
    <property type="entry name" value="Ankyrin repeat-containing domain"/>
    <property type="match status" value="1"/>
</dbReference>
<evidence type="ECO:0000313" key="5">
    <source>
        <dbReference type="Proteomes" id="UP000536179"/>
    </source>
</evidence>
<dbReference type="PROSITE" id="PS50297">
    <property type="entry name" value="ANK_REP_REGION"/>
    <property type="match status" value="2"/>
</dbReference>
<feature type="transmembrane region" description="Helical" evidence="2">
    <location>
        <begin position="533"/>
        <end position="552"/>
    </location>
</feature>
<feature type="transmembrane region" description="Helical" evidence="2">
    <location>
        <begin position="504"/>
        <end position="521"/>
    </location>
</feature>